<accession>A0ACC2FXM7</accession>
<evidence type="ECO:0000313" key="2">
    <source>
        <dbReference type="Proteomes" id="UP001157502"/>
    </source>
</evidence>
<organism evidence="1 2">
    <name type="scientific">Dallia pectoralis</name>
    <name type="common">Alaska blackfish</name>
    <dbReference type="NCBI Taxonomy" id="75939"/>
    <lineage>
        <taxon>Eukaryota</taxon>
        <taxon>Metazoa</taxon>
        <taxon>Chordata</taxon>
        <taxon>Craniata</taxon>
        <taxon>Vertebrata</taxon>
        <taxon>Euteleostomi</taxon>
        <taxon>Actinopterygii</taxon>
        <taxon>Neopterygii</taxon>
        <taxon>Teleostei</taxon>
        <taxon>Protacanthopterygii</taxon>
        <taxon>Esociformes</taxon>
        <taxon>Umbridae</taxon>
        <taxon>Dallia</taxon>
    </lineage>
</organism>
<gene>
    <name evidence="1" type="ORF">DPEC_G00234770</name>
</gene>
<protein>
    <submittedName>
        <fullName evidence="1">Uncharacterized protein</fullName>
    </submittedName>
</protein>
<dbReference type="EMBL" id="CM055747">
    <property type="protein sequence ID" value="KAJ7996218.1"/>
    <property type="molecule type" value="Genomic_DNA"/>
</dbReference>
<reference evidence="1" key="1">
    <citation type="submission" date="2021-05" db="EMBL/GenBank/DDBJ databases">
        <authorList>
            <person name="Pan Q."/>
            <person name="Jouanno E."/>
            <person name="Zahm M."/>
            <person name="Klopp C."/>
            <person name="Cabau C."/>
            <person name="Louis A."/>
            <person name="Berthelot C."/>
            <person name="Parey E."/>
            <person name="Roest Crollius H."/>
            <person name="Montfort J."/>
            <person name="Robinson-Rechavi M."/>
            <person name="Bouchez O."/>
            <person name="Lampietro C."/>
            <person name="Lopez Roques C."/>
            <person name="Donnadieu C."/>
            <person name="Postlethwait J."/>
            <person name="Bobe J."/>
            <person name="Dillon D."/>
            <person name="Chandos A."/>
            <person name="von Hippel F."/>
            <person name="Guiguen Y."/>
        </authorList>
    </citation>
    <scope>NUCLEOTIDE SEQUENCE</scope>
    <source>
        <strain evidence="1">YG-Jan2019</strain>
    </source>
</reference>
<keyword evidence="2" id="KW-1185">Reference proteome</keyword>
<name>A0ACC2FXM7_DALPE</name>
<proteinExistence type="predicted"/>
<sequence>MLVRHLWDKQRDWDDPLLPKELLQAWVDWEEELHDLKDITMPRAYVPDELDQSSTSREIHVFSDASEQAYGSVAYLRTETSQGKVYLSFLLARSRVAPKRLHSMPRLELCAAVTGAQLSKLLERELTMKVDKTTLWTDSTTVLTWLQSESCRFKVFVGTRVAEIQELTDLKVWRYVDSASNPADDITRGKTLKDLAEPNRWSQGPPFLLHNQDKWPVKPTSVKEEDDASELRKSVFCGVSSVVSGPAAPEASQYETWKELLEATAETLHGAAGMSGERTSQAYQDAETLIIRKAQQDSFPDELRLLKAGKPIPSNSRLLTLSPELDKTNDLIRVGGRLRRAEELDQAMVYPVVMDPGHATTKLLIQDYDQRLCHPGPERVFAEIRRIYWILRGREAVRRYQHTCTECQRWKARPNVPKMADLPAARLRLFQPAFYSTGMDCFGPFMVKVGRRTEKRWGIIFKCLTTRAVHLDLLTSIDADSFLMALRRFIARRGTPAELLSDQGTNFRGAERELREAFAELSPELQQQLAKQQIAFRFNPQVRPTLEEHGRREIRSVKTALYTQVSAQSLPEEVLRTVLIEVEGILNSKPLGYVSSNVADLDPVTPNLLLMGWLDGSLPQIVYPEIESLSRRRWRHSQILADRFWSGFIRNYLPSLQTRQKWRTPSADIVIDAVAMLVDPQLPRALWPIGRVVKVHPSADGHIRSVDIKIKDRVYTRPVARLVVLPAIPDGEDAPISQTFKSPSSKIWTPSTQQSPPPPPEVGREYEDQGEEEWPEPPTPWPTVNQMGHPSTVRESGPNLLGRRLMETQVMGAAPPVRPHPLLTYSRDIPHPSSVEYRPIIRAGVEPMECFPPEPVAPPYRPIHYNQPEVQLAPSHRGSSGRPRMEHQPRYGITAVAEQTYRGPRPTIPNFSHRDPGEFARLKMALVNLLPADGTELFKYQILVDHLKLEEARLIADSYLNSPVPYSDTMAALTERFGQPHQIALRRISTVMDSSDIRRGDVAAFDRFALQVRSLVGMLQTLGPEGDVELRCGSHVARLLGKLPPDQRADFRRSMFHRPGAVHTLMDLAKWLQHESWCQDYDGQNLQKESKDYAGPKKQAWQPKRATTILHGAKDSSESNVTESPGRSPTKKMEKYCPFCDNAEHYLSQCSAIKKLSKDQVADWIRANKKCWRCGRSHQAAQCNLKKPCPLCQGKHLQVLHEVNVRAPKENIKEESCLTSTTAEVLYLDRPPACNRILMKVVQVTLHHGDRSLNTYALLDDGSERSMLLPAAARRLGLKGTPEKLALRTIRQDVQTLQGASVSFLISPASGSSGTFAINGAFTGNSFEGARPLVLIGADQPHLITPIEPVRLGPPGGPAAVRTRLGWTLQGPVKVAKHNLRPQQCLHTSIISEKSELFRQVERLWQLDVLPYKSEKIVTRSRQDQEAIDLLETKTTREEVDGVLRYATPLLRKKDMPSFQTSKETVMANLKGTERRLSKDLKRTEAYRHEIQKLIQGGYVAKIKPNGLTEEGESWYVPHHMVSHNGKNRIVFNCSFQYQGLNLNESLLPGPTLGASLLGVLLRFREHAVAISGDIKGMFHQVRLLPKTGP</sequence>
<dbReference type="Proteomes" id="UP001157502">
    <property type="component" value="Chromosome 20"/>
</dbReference>
<evidence type="ECO:0000313" key="1">
    <source>
        <dbReference type="EMBL" id="KAJ7996218.1"/>
    </source>
</evidence>
<comment type="caution">
    <text evidence="1">The sequence shown here is derived from an EMBL/GenBank/DDBJ whole genome shotgun (WGS) entry which is preliminary data.</text>
</comment>